<feature type="compositionally biased region" description="Basic and acidic residues" evidence="1">
    <location>
        <begin position="589"/>
        <end position="601"/>
    </location>
</feature>
<feature type="compositionally biased region" description="Basic and acidic residues" evidence="1">
    <location>
        <begin position="698"/>
        <end position="708"/>
    </location>
</feature>
<dbReference type="Pfam" id="PF03057">
    <property type="entry name" value="DUF236"/>
    <property type="match status" value="9"/>
</dbReference>
<feature type="region of interest" description="Disordered" evidence="1">
    <location>
        <begin position="404"/>
        <end position="431"/>
    </location>
</feature>
<feature type="region of interest" description="Disordered" evidence="1">
    <location>
        <begin position="589"/>
        <end position="611"/>
    </location>
</feature>
<feature type="compositionally biased region" description="Basic and acidic residues" evidence="1">
    <location>
        <begin position="507"/>
        <end position="521"/>
    </location>
</feature>
<evidence type="ECO:0000313" key="2">
    <source>
        <dbReference type="EMBL" id="KAK0424544.1"/>
    </source>
</evidence>
<reference evidence="2" key="1">
    <citation type="submission" date="2023-06" db="EMBL/GenBank/DDBJ databases">
        <title>Genomic analysis of the entomopathogenic nematode Steinernema hermaphroditum.</title>
        <authorList>
            <person name="Schwarz E.M."/>
            <person name="Heppert J.K."/>
            <person name="Baniya A."/>
            <person name="Schwartz H.T."/>
            <person name="Tan C.-H."/>
            <person name="Antoshechkin I."/>
            <person name="Sternberg P.W."/>
            <person name="Goodrich-Blair H."/>
            <person name="Dillman A.R."/>
        </authorList>
    </citation>
    <scope>NUCLEOTIDE SEQUENCE</scope>
    <source>
        <strain evidence="2">PS9179</strain>
        <tissue evidence="2">Whole animal</tissue>
    </source>
</reference>
<name>A0AA39IJL2_9BILA</name>
<dbReference type="Gene3D" id="3.40.50.150">
    <property type="entry name" value="Vaccinia Virus protein VP39"/>
    <property type="match status" value="1"/>
</dbReference>
<dbReference type="PANTHER" id="PTHR21592:SF23">
    <property type="entry name" value="DAUER UP-REGULATED"/>
    <property type="match status" value="1"/>
</dbReference>
<dbReference type="AlphaFoldDB" id="A0AA39IJL2"/>
<dbReference type="SUPFAM" id="SSF53335">
    <property type="entry name" value="S-adenosyl-L-methionine-dependent methyltransferases"/>
    <property type="match status" value="1"/>
</dbReference>
<dbReference type="CDD" id="cd02440">
    <property type="entry name" value="AdoMet_MTases"/>
    <property type="match status" value="1"/>
</dbReference>
<dbReference type="InterPro" id="IPR029063">
    <property type="entry name" value="SAM-dependent_MTases_sf"/>
</dbReference>
<evidence type="ECO:0000313" key="3">
    <source>
        <dbReference type="Proteomes" id="UP001175271"/>
    </source>
</evidence>
<feature type="compositionally biased region" description="Basic and acidic residues" evidence="1">
    <location>
        <begin position="551"/>
        <end position="568"/>
    </location>
</feature>
<comment type="caution">
    <text evidence="2">The sequence shown here is derived from an EMBL/GenBank/DDBJ whole genome shotgun (WGS) entry which is preliminary data.</text>
</comment>
<dbReference type="PANTHER" id="PTHR21592">
    <property type="entry name" value="CHROMOSOME UNDETERMINED SCAFFOLD_25, WHOLE GENOME SHOTGUN SEQUENCE"/>
    <property type="match status" value="1"/>
</dbReference>
<organism evidence="2 3">
    <name type="scientific">Steinernema hermaphroditum</name>
    <dbReference type="NCBI Taxonomy" id="289476"/>
    <lineage>
        <taxon>Eukaryota</taxon>
        <taxon>Metazoa</taxon>
        <taxon>Ecdysozoa</taxon>
        <taxon>Nematoda</taxon>
        <taxon>Chromadorea</taxon>
        <taxon>Rhabditida</taxon>
        <taxon>Tylenchina</taxon>
        <taxon>Panagrolaimomorpha</taxon>
        <taxon>Strongyloidoidea</taxon>
        <taxon>Steinernematidae</taxon>
        <taxon>Steinernema</taxon>
    </lineage>
</organism>
<feature type="region of interest" description="Disordered" evidence="1">
    <location>
        <begin position="551"/>
        <end position="573"/>
    </location>
</feature>
<accession>A0AA39IJL2</accession>
<feature type="region of interest" description="Disordered" evidence="1">
    <location>
        <begin position="657"/>
        <end position="684"/>
    </location>
</feature>
<dbReference type="Proteomes" id="UP001175271">
    <property type="component" value="Unassembled WGS sequence"/>
</dbReference>
<evidence type="ECO:0008006" key="4">
    <source>
        <dbReference type="Google" id="ProtNLM"/>
    </source>
</evidence>
<feature type="compositionally biased region" description="Basic and acidic residues" evidence="1">
    <location>
        <begin position="731"/>
        <end position="752"/>
    </location>
</feature>
<keyword evidence="3" id="KW-1185">Reference proteome</keyword>
<evidence type="ECO:0000256" key="1">
    <source>
        <dbReference type="SAM" id="MobiDB-lite"/>
    </source>
</evidence>
<proteinExistence type="predicted"/>
<dbReference type="EMBL" id="JAUCMV010000001">
    <property type="protein sequence ID" value="KAK0424544.1"/>
    <property type="molecule type" value="Genomic_DNA"/>
</dbReference>
<feature type="region of interest" description="Disordered" evidence="1">
    <location>
        <begin position="507"/>
        <end position="531"/>
    </location>
</feature>
<gene>
    <name evidence="2" type="ORF">QR680_008716</name>
</gene>
<dbReference type="InterPro" id="IPR004296">
    <property type="entry name" value="DUF236"/>
</dbReference>
<protein>
    <recommendedName>
        <fullName evidence="4">Methyltransferase type 11 domain-containing protein</fullName>
    </recommendedName>
</protein>
<sequence length="778" mass="83986">MAKLSIEHAEQEFIALLERVEPRQVAQFLQWIGDSFSVVDGNRNAPSDEETMDVDAAKADCELRDIANEMKSILPTSAVLPSENVLWPVNGIDSDCHPNTTVHVDGFLFDENDVDDLVDQGQISRNFCRDCGSHKTAPLTFISHSLGADQLRYMFTSLVPLRSPQMAGRIVVDIGSRLGTVLYGVHYFSGGAVKAIGIEMNRDFCDLQNRFIQSKNMTNVEVICDNLLNQKDVIASADVITMNNVFSFFMPEEGQIKCWRFLAEHMKPGCVLIHNPSVESVVEHLDLGFKIPQWLDHISTEHQAALFAGSNEELFEDCEKLTMYQVRPRSQLHFPSSFVSEERLRSVVSIEHKPEMIPLIVPFIAQIGGSIALLIATTFHAQTGCCTKKKPRAPPPFALGAVPIGGSLASETTTPSSGKPVPGESPAEEKKSVVLAEEKTQASMAPTQCGFAGILDPNYQTLAGMADTFGKDKAPAPSTATAPTQGGVALTNDPNYQTLAGMNDCFGNKKKDGGSKKEEQKGTGGGVAATHDPNYQTLALIAGDCFDKKDDKKVEKKDGPKEPEKKGVVETLDPNYQTLAGMVDCFQKKDGDKKKAPKAPEKGGIVGTNDPNYQTLAGVAGDCFDKKGGAKEPEKKGVVATNDPNYQTLAGVAGDCFDKKDGKRGDKKEAPKVPEKGGIVATHDPNYQTLAGIAGDCFDKKDGPKAPEKGGIVGTNDPNYQTLAGVAGDCFNKKDDKKGAKKSGPKEPEKKGMVATYDPNYQTLAGITGDCFDKKGKK</sequence>
<feature type="region of interest" description="Disordered" evidence="1">
    <location>
        <begin position="698"/>
        <end position="757"/>
    </location>
</feature>
<feature type="compositionally biased region" description="Basic and acidic residues" evidence="1">
    <location>
        <begin position="657"/>
        <end position="675"/>
    </location>
</feature>